<evidence type="ECO:0000256" key="7">
    <source>
        <dbReference type="ARBA" id="ARBA00022989"/>
    </source>
</evidence>
<feature type="transmembrane region" description="Helical" evidence="17">
    <location>
        <begin position="197"/>
        <end position="218"/>
    </location>
</feature>
<comment type="subcellular location">
    <subcellularLocation>
        <location evidence="2">Cell membrane</location>
        <topology evidence="2">Multi-pass membrane protein</topology>
    </subcellularLocation>
    <subcellularLocation>
        <location evidence="1">Endosome membrane</location>
        <topology evidence="1">Multi-pass membrane protein</topology>
    </subcellularLocation>
</comment>
<dbReference type="GO" id="GO:0007268">
    <property type="term" value="P:chemical synaptic transmission"/>
    <property type="evidence" value="ECO:0007669"/>
    <property type="project" value="InterPro"/>
</dbReference>
<evidence type="ECO:0000256" key="9">
    <source>
        <dbReference type="ARBA" id="ARBA00023136"/>
    </source>
</evidence>
<keyword evidence="7 17" id="KW-1133">Transmembrane helix</keyword>
<feature type="transmembrane region" description="Helical" evidence="17">
    <location>
        <begin position="148"/>
        <end position="168"/>
    </location>
</feature>
<keyword evidence="20" id="KW-1185">Reference proteome</keyword>
<dbReference type="Gene3D" id="1.20.1070.10">
    <property type="entry name" value="Rhodopsin 7-helix transmembrane proteins"/>
    <property type="match status" value="1"/>
</dbReference>
<dbReference type="PRINTS" id="PR00237">
    <property type="entry name" value="GPCRRHODOPSN"/>
</dbReference>
<feature type="transmembrane region" description="Helical" evidence="17">
    <location>
        <begin position="67"/>
        <end position="89"/>
    </location>
</feature>
<evidence type="ECO:0000313" key="20">
    <source>
        <dbReference type="Proteomes" id="UP000694388"/>
    </source>
</evidence>
<evidence type="ECO:0000256" key="5">
    <source>
        <dbReference type="ARBA" id="ARBA00022692"/>
    </source>
</evidence>
<evidence type="ECO:0000256" key="11">
    <source>
        <dbReference type="ARBA" id="ARBA00023180"/>
    </source>
</evidence>
<comment type="similarity">
    <text evidence="16">Belongs to the G-protein coupled receptor 1 family.</text>
</comment>
<dbReference type="PROSITE" id="PS50262">
    <property type="entry name" value="G_PROTEIN_RECEP_F1_2"/>
    <property type="match status" value="1"/>
</dbReference>
<feature type="transmembrane region" description="Helical" evidence="17">
    <location>
        <begin position="30"/>
        <end position="55"/>
    </location>
</feature>
<sequence>MGDEEKCFRPPQKIDRATLVLLNGEQLKNYIFTFFCCVIILIAVLGNLLVILSVLFNRQLRKIKTHFFVVSLATADLLVALVVMPFGAIELAIGGWPFGQTFCLIRTSFDVMFTTASIMHLCCIALDRYYAICCKPLVYQNKMTPLRLVWMLGACWVLPSMISFIPIMNGWNAIGIEWLIAEREANSTQCVFVVNQVYAVTCSSVAFYIPFVLMTVAYQRIYVTARAHARHIRSLQRIGSNENGTNYEADDSSTSAAYQESVNNGGKANTAKPIGQQQHHASSRVMIETKAAKTLAFIMGCFCLSWAPFFISNVIDPFIDYSIPSAVWSTCLWLGYINSAINPFLYAFLNRTFRRAFLTILCCWKNAQHRAIFRTSACRPTTNETLSTQRMSILLKAEDQARKKQVLFLKSLGCSIRRPQSLSGCHSIMLPHLIECLQCKIHLKESFRYGNVEITLALTSQPHVSTHVGVLYALVLILVFMSIFIGKSCFHLRYLDRSFP</sequence>
<keyword evidence="8 16" id="KW-0297">G-protein coupled receptor</keyword>
<evidence type="ECO:0000256" key="10">
    <source>
        <dbReference type="ARBA" id="ARBA00023170"/>
    </source>
</evidence>
<evidence type="ECO:0000256" key="17">
    <source>
        <dbReference type="SAM" id="Phobius"/>
    </source>
</evidence>
<dbReference type="AlphaFoldDB" id="A0A8C4X2E8"/>
<dbReference type="PANTHER" id="PTHR24248:SF66">
    <property type="entry name" value="OCTOPAMINE RECEPTOR BETA-3R"/>
    <property type="match status" value="1"/>
</dbReference>
<accession>A0A8C4X2E8</accession>
<comment type="subunit">
    <text evidence="15">Interacts (via C-terminus 330-346 AA) with GRK5; this interaction is promoted by 5-HT (serotonin).</text>
</comment>
<dbReference type="GeneTree" id="ENSGT00940000155983"/>
<dbReference type="PRINTS" id="PR01059">
    <property type="entry name" value="5HT4RECEPTR"/>
</dbReference>
<dbReference type="GO" id="GO:0004993">
    <property type="term" value="F:G protein-coupled serotonin receptor activity"/>
    <property type="evidence" value="ECO:0007669"/>
    <property type="project" value="InterPro"/>
</dbReference>
<dbReference type="PANTHER" id="PTHR24248">
    <property type="entry name" value="ADRENERGIC RECEPTOR-RELATED G-PROTEIN COUPLED RECEPTOR"/>
    <property type="match status" value="1"/>
</dbReference>
<evidence type="ECO:0000256" key="4">
    <source>
        <dbReference type="ARBA" id="ARBA00022475"/>
    </source>
</evidence>
<organism evidence="19 20">
    <name type="scientific">Eptatretus burgeri</name>
    <name type="common">Inshore hagfish</name>
    <dbReference type="NCBI Taxonomy" id="7764"/>
    <lineage>
        <taxon>Eukaryota</taxon>
        <taxon>Metazoa</taxon>
        <taxon>Chordata</taxon>
        <taxon>Craniata</taxon>
        <taxon>Vertebrata</taxon>
        <taxon>Cyclostomata</taxon>
        <taxon>Myxini</taxon>
        <taxon>Myxiniformes</taxon>
        <taxon>Myxinidae</taxon>
        <taxon>Eptatretinae</taxon>
        <taxon>Eptatretus</taxon>
    </lineage>
</organism>
<dbReference type="Ensembl" id="ENSEBUT00000028350.1">
    <property type="protein sequence ID" value="ENSEBUP00000027774.1"/>
    <property type="gene ID" value="ENSEBUG00000016987.1"/>
</dbReference>
<dbReference type="InterPro" id="IPR001520">
    <property type="entry name" value="5HT4_rcpt"/>
</dbReference>
<evidence type="ECO:0000259" key="18">
    <source>
        <dbReference type="PROSITE" id="PS50262"/>
    </source>
</evidence>
<reference evidence="19" key="2">
    <citation type="submission" date="2025-09" db="UniProtKB">
        <authorList>
            <consortium name="Ensembl"/>
        </authorList>
    </citation>
    <scope>IDENTIFICATION</scope>
</reference>
<proteinExistence type="inferred from homology"/>
<comment type="function">
    <text evidence="14">G-protein coupled receptor for 5-hydroxytryptamine (serotonin), a biogenic hormone that functions as a neurotransmitter, a hormone and a mitogen. Ligand binding causes a conformation change that triggers signaling via guanine nucleotide-binding proteins (G proteins) and modulates the activity of downstream effectors. HTR4 is coupled to G(s) G alpha proteins and mediates activation of adenylate cyclase activity.</text>
</comment>
<evidence type="ECO:0000256" key="6">
    <source>
        <dbReference type="ARBA" id="ARBA00022753"/>
    </source>
</evidence>
<keyword evidence="4" id="KW-1003">Cell membrane</keyword>
<feature type="transmembrane region" description="Helical" evidence="17">
    <location>
        <begin position="294"/>
        <end position="315"/>
    </location>
</feature>
<feature type="domain" description="G-protein coupled receptors family 1 profile" evidence="18">
    <location>
        <begin position="46"/>
        <end position="346"/>
    </location>
</feature>
<dbReference type="InterPro" id="IPR000276">
    <property type="entry name" value="GPCR_Rhodpsn"/>
</dbReference>
<name>A0A8C4X2E8_EPTBU</name>
<dbReference type="PROSITE" id="PS00237">
    <property type="entry name" value="G_PROTEIN_RECEP_F1_1"/>
    <property type="match status" value="1"/>
</dbReference>
<dbReference type="GO" id="GO:0043410">
    <property type="term" value="P:positive regulation of MAPK cascade"/>
    <property type="evidence" value="ECO:0007669"/>
    <property type="project" value="TreeGrafter"/>
</dbReference>
<dbReference type="GO" id="GO:0005886">
    <property type="term" value="C:plasma membrane"/>
    <property type="evidence" value="ECO:0007669"/>
    <property type="project" value="UniProtKB-SubCell"/>
</dbReference>
<evidence type="ECO:0000256" key="8">
    <source>
        <dbReference type="ARBA" id="ARBA00023040"/>
    </source>
</evidence>
<dbReference type="GO" id="GO:0032098">
    <property type="term" value="P:regulation of appetite"/>
    <property type="evidence" value="ECO:0007669"/>
    <property type="project" value="InterPro"/>
</dbReference>
<evidence type="ECO:0000256" key="2">
    <source>
        <dbReference type="ARBA" id="ARBA00004651"/>
    </source>
</evidence>
<dbReference type="SMART" id="SM01381">
    <property type="entry name" value="7TM_GPCR_Srsx"/>
    <property type="match status" value="1"/>
</dbReference>
<evidence type="ECO:0000256" key="3">
    <source>
        <dbReference type="ARBA" id="ARBA00015305"/>
    </source>
</evidence>
<dbReference type="Proteomes" id="UP000694388">
    <property type="component" value="Unplaced"/>
</dbReference>
<dbReference type="GO" id="GO:0045202">
    <property type="term" value="C:synapse"/>
    <property type="evidence" value="ECO:0007669"/>
    <property type="project" value="GOC"/>
</dbReference>
<evidence type="ECO:0000313" key="19">
    <source>
        <dbReference type="Ensembl" id="ENSEBUP00000027774.1"/>
    </source>
</evidence>
<keyword evidence="11" id="KW-0325">Glycoprotein</keyword>
<keyword evidence="6" id="KW-0967">Endosome</keyword>
<feature type="transmembrane region" description="Helical" evidence="17">
    <location>
        <begin position="327"/>
        <end position="349"/>
    </location>
</feature>
<dbReference type="GO" id="GO:0010008">
    <property type="term" value="C:endosome membrane"/>
    <property type="evidence" value="ECO:0007669"/>
    <property type="project" value="UniProtKB-SubCell"/>
</dbReference>
<dbReference type="GO" id="GO:0071880">
    <property type="term" value="P:adenylate cyclase-activating adrenergic receptor signaling pathway"/>
    <property type="evidence" value="ECO:0007669"/>
    <property type="project" value="TreeGrafter"/>
</dbReference>
<keyword evidence="5 16" id="KW-0812">Transmembrane</keyword>
<evidence type="ECO:0000256" key="13">
    <source>
        <dbReference type="ARBA" id="ARBA00031928"/>
    </source>
</evidence>
<protein>
    <recommendedName>
        <fullName evidence="3">5-hydroxytryptamine receptor 4</fullName>
    </recommendedName>
    <alternativeName>
        <fullName evidence="13">Serotonin receptor 4</fullName>
    </alternativeName>
</protein>
<dbReference type="InterPro" id="IPR017452">
    <property type="entry name" value="GPCR_Rhodpsn_7TM"/>
</dbReference>
<dbReference type="SUPFAM" id="SSF81321">
    <property type="entry name" value="Family A G protein-coupled receptor-like"/>
    <property type="match status" value="1"/>
</dbReference>
<keyword evidence="12 16" id="KW-0807">Transducer</keyword>
<evidence type="ECO:0000256" key="16">
    <source>
        <dbReference type="RuleBase" id="RU000688"/>
    </source>
</evidence>
<evidence type="ECO:0000256" key="12">
    <source>
        <dbReference type="ARBA" id="ARBA00023224"/>
    </source>
</evidence>
<feature type="transmembrane region" description="Helical" evidence="17">
    <location>
        <begin position="109"/>
        <end position="127"/>
    </location>
</feature>
<evidence type="ECO:0000256" key="14">
    <source>
        <dbReference type="ARBA" id="ARBA00046191"/>
    </source>
</evidence>
<reference evidence="19" key="1">
    <citation type="submission" date="2025-08" db="UniProtKB">
        <authorList>
            <consortium name="Ensembl"/>
        </authorList>
    </citation>
    <scope>IDENTIFICATION</scope>
</reference>
<keyword evidence="10 16" id="KW-0675">Receptor</keyword>
<evidence type="ECO:0000256" key="1">
    <source>
        <dbReference type="ARBA" id="ARBA00004337"/>
    </source>
</evidence>
<evidence type="ECO:0000256" key="15">
    <source>
        <dbReference type="ARBA" id="ARBA00046802"/>
    </source>
</evidence>
<feature type="transmembrane region" description="Helical" evidence="17">
    <location>
        <begin position="470"/>
        <end position="494"/>
    </location>
</feature>
<keyword evidence="9 17" id="KW-0472">Membrane</keyword>
<dbReference type="Pfam" id="PF00001">
    <property type="entry name" value="7tm_1"/>
    <property type="match status" value="1"/>
</dbReference>